<sequence>MKIQLAEDLPIDNHSKSDFCKDVLEGLKQNPKKLSSKYFYDKQGDKLFQKIMEMPEYYLTNCELDIFQNKSNIITESLQLQGQAFDIIELGSGDATKSKYLLKFLSENNFDFNYMPIDISGNILHELQRNLEIEMPDLTVIPLEGEYFEMLEKASGISARKKIVLFLGANIGNMNKQEAFQFCKDIRAKLNAGDVFLVGFDLKKNPQTILDAYNDPAGITAAFNLNLLARINRELDADFTIENFRHYQNYEPDSGACRSFLVSLKNQVVTVCDERILFDENEFIDMEVSQKYSVEEIGQMGEAAGFHVAENIYDSKKWFVDSIWYVS</sequence>
<dbReference type="InterPro" id="IPR017804">
    <property type="entry name" value="MeTrfase_EgtD-like"/>
</dbReference>
<dbReference type="AlphaFoldDB" id="A0A085Z5W2"/>
<evidence type="ECO:0000259" key="3">
    <source>
        <dbReference type="Pfam" id="PF10017"/>
    </source>
</evidence>
<gene>
    <name evidence="4" type="ORF">IX39_03970</name>
</gene>
<dbReference type="GO" id="GO:0032259">
    <property type="term" value="P:methylation"/>
    <property type="evidence" value="ECO:0007669"/>
    <property type="project" value="UniProtKB-KW"/>
</dbReference>
<dbReference type="Pfam" id="PF10017">
    <property type="entry name" value="Methyltransf_33"/>
    <property type="match status" value="1"/>
</dbReference>
<evidence type="ECO:0000256" key="1">
    <source>
        <dbReference type="ARBA" id="ARBA00022603"/>
    </source>
</evidence>
<dbReference type="Gene3D" id="3.40.50.150">
    <property type="entry name" value="Vaccinia Virus protein VP39"/>
    <property type="match status" value="1"/>
</dbReference>
<dbReference type="EMBL" id="JPRP01000001">
    <property type="protein sequence ID" value="KFE99825.1"/>
    <property type="molecule type" value="Genomic_DNA"/>
</dbReference>
<keyword evidence="5" id="KW-1185">Reference proteome</keyword>
<dbReference type="eggNOG" id="COG4301">
    <property type="taxonomic scope" value="Bacteria"/>
</dbReference>
<dbReference type="RefSeq" id="WP_034673651.1">
    <property type="nucleotide sequence ID" value="NZ_FPAP01000003.1"/>
</dbReference>
<dbReference type="NCBIfam" id="TIGR03438">
    <property type="entry name" value="egtD_ergothio"/>
    <property type="match status" value="1"/>
</dbReference>
<accession>A0A085Z5W2</accession>
<evidence type="ECO:0000256" key="2">
    <source>
        <dbReference type="ARBA" id="ARBA00022679"/>
    </source>
</evidence>
<dbReference type="InterPro" id="IPR029063">
    <property type="entry name" value="SAM-dependent_MTases_sf"/>
</dbReference>
<proteinExistence type="predicted"/>
<name>A0A085Z5W2_9FLAO</name>
<protein>
    <submittedName>
        <fullName evidence="4">Methyltransferase</fullName>
    </submittedName>
</protein>
<feature type="domain" description="Histidine-specific methyltransferase SAM-dependent" evidence="3">
    <location>
        <begin position="21"/>
        <end position="323"/>
    </location>
</feature>
<dbReference type="STRING" id="236814.IX39_03970"/>
<dbReference type="InterPro" id="IPR019257">
    <property type="entry name" value="MeTrfase_dom"/>
</dbReference>
<dbReference type="PIRSF" id="PIRSF018005">
    <property type="entry name" value="UCP018005"/>
    <property type="match status" value="1"/>
</dbReference>
<dbReference type="InterPro" id="IPR051128">
    <property type="entry name" value="EgtD_Methyltrsf_superfamily"/>
</dbReference>
<keyword evidence="2 4" id="KW-0808">Transferase</keyword>
<evidence type="ECO:0000313" key="5">
    <source>
        <dbReference type="Proteomes" id="UP000028713"/>
    </source>
</evidence>
<dbReference type="GO" id="GO:0008168">
    <property type="term" value="F:methyltransferase activity"/>
    <property type="evidence" value="ECO:0007669"/>
    <property type="project" value="UniProtKB-KW"/>
</dbReference>
<comment type="caution">
    <text evidence="4">The sequence shown here is derived from an EMBL/GenBank/DDBJ whole genome shotgun (WGS) entry which is preliminary data.</text>
</comment>
<organism evidence="4 5">
    <name type="scientific">Chryseobacterium formosense</name>
    <dbReference type="NCBI Taxonomy" id="236814"/>
    <lineage>
        <taxon>Bacteria</taxon>
        <taxon>Pseudomonadati</taxon>
        <taxon>Bacteroidota</taxon>
        <taxon>Flavobacteriia</taxon>
        <taxon>Flavobacteriales</taxon>
        <taxon>Weeksellaceae</taxon>
        <taxon>Chryseobacterium group</taxon>
        <taxon>Chryseobacterium</taxon>
    </lineage>
</organism>
<evidence type="ECO:0000313" key="4">
    <source>
        <dbReference type="EMBL" id="KFE99825.1"/>
    </source>
</evidence>
<dbReference type="OrthoDB" id="5289726at2"/>
<dbReference type="Proteomes" id="UP000028713">
    <property type="component" value="Unassembled WGS sequence"/>
</dbReference>
<dbReference type="PANTHER" id="PTHR43397:SF1">
    <property type="entry name" value="ERGOTHIONEINE BIOSYNTHESIS PROTEIN 1"/>
    <property type="match status" value="1"/>
</dbReference>
<dbReference type="PANTHER" id="PTHR43397">
    <property type="entry name" value="ERGOTHIONEINE BIOSYNTHESIS PROTEIN 1"/>
    <property type="match status" value="1"/>
</dbReference>
<keyword evidence="1 4" id="KW-0489">Methyltransferase</keyword>
<dbReference type="InterPro" id="IPR035094">
    <property type="entry name" value="EgtD"/>
</dbReference>
<reference evidence="4 5" key="1">
    <citation type="submission" date="2014-07" db="EMBL/GenBank/DDBJ databases">
        <title>Genome of Chryseobacterium formosense LMG 24722.</title>
        <authorList>
            <person name="Pipes S.E."/>
            <person name="Stropko S.J."/>
            <person name="Newman J.D."/>
        </authorList>
    </citation>
    <scope>NUCLEOTIDE SEQUENCE [LARGE SCALE GENOMIC DNA]</scope>
    <source>
        <strain evidence="4 5">LMG 24722</strain>
    </source>
</reference>